<dbReference type="InterPro" id="IPR039421">
    <property type="entry name" value="Type_1_exporter"/>
</dbReference>
<evidence type="ECO:0000256" key="1">
    <source>
        <dbReference type="ARBA" id="ARBA00004651"/>
    </source>
</evidence>
<dbReference type="PROSITE" id="PS50929">
    <property type="entry name" value="ABC_TM1F"/>
    <property type="match status" value="1"/>
</dbReference>
<dbReference type="SMART" id="SM00382">
    <property type="entry name" value="AAA"/>
    <property type="match status" value="1"/>
</dbReference>
<accession>A0A8A7KL89</accession>
<feature type="transmembrane region" description="Helical" evidence="8">
    <location>
        <begin position="242"/>
        <end position="260"/>
    </location>
</feature>
<evidence type="ECO:0000256" key="7">
    <source>
        <dbReference type="ARBA" id="ARBA00023136"/>
    </source>
</evidence>
<gene>
    <name evidence="11" type="ORF">GM661_13220</name>
</gene>
<proteinExistence type="predicted"/>
<dbReference type="Pfam" id="PF00664">
    <property type="entry name" value="ABC_membrane"/>
    <property type="match status" value="1"/>
</dbReference>
<dbReference type="AlphaFoldDB" id="A0A8A7KL89"/>
<reference evidence="11" key="1">
    <citation type="submission" date="2019-12" db="EMBL/GenBank/DDBJ databases">
        <authorList>
            <person name="zhang j."/>
            <person name="sun C.M."/>
        </authorList>
    </citation>
    <scope>NUCLEOTIDE SEQUENCE</scope>
    <source>
        <strain evidence="11">NS-1</strain>
    </source>
</reference>
<evidence type="ECO:0000313" key="12">
    <source>
        <dbReference type="Proteomes" id="UP000665020"/>
    </source>
</evidence>
<keyword evidence="2" id="KW-0813">Transport</keyword>
<evidence type="ECO:0000256" key="3">
    <source>
        <dbReference type="ARBA" id="ARBA00022692"/>
    </source>
</evidence>
<evidence type="ECO:0000256" key="2">
    <source>
        <dbReference type="ARBA" id="ARBA00022448"/>
    </source>
</evidence>
<evidence type="ECO:0000256" key="6">
    <source>
        <dbReference type="ARBA" id="ARBA00022989"/>
    </source>
</evidence>
<feature type="transmembrane region" description="Helical" evidence="8">
    <location>
        <begin position="130"/>
        <end position="155"/>
    </location>
</feature>
<evidence type="ECO:0000259" key="9">
    <source>
        <dbReference type="PROSITE" id="PS50893"/>
    </source>
</evidence>
<dbReference type="CDD" id="cd07346">
    <property type="entry name" value="ABC_6TM_exporters"/>
    <property type="match status" value="1"/>
</dbReference>
<evidence type="ECO:0000256" key="8">
    <source>
        <dbReference type="SAM" id="Phobius"/>
    </source>
</evidence>
<keyword evidence="7 8" id="KW-0472">Membrane</keyword>
<dbReference type="InterPro" id="IPR003593">
    <property type="entry name" value="AAA+_ATPase"/>
</dbReference>
<dbReference type="InterPro" id="IPR011527">
    <property type="entry name" value="ABC1_TM_dom"/>
</dbReference>
<dbReference type="SUPFAM" id="SSF52540">
    <property type="entry name" value="P-loop containing nucleoside triphosphate hydrolases"/>
    <property type="match status" value="1"/>
</dbReference>
<dbReference type="EMBL" id="CP046640">
    <property type="protein sequence ID" value="QTL98854.1"/>
    <property type="molecule type" value="Genomic_DNA"/>
</dbReference>
<dbReference type="Proteomes" id="UP000665020">
    <property type="component" value="Chromosome"/>
</dbReference>
<comment type="subcellular location">
    <subcellularLocation>
        <location evidence="1">Cell membrane</location>
        <topology evidence="1">Multi-pass membrane protein</topology>
    </subcellularLocation>
</comment>
<dbReference type="KEGG" id="ifn:GM661_13220"/>
<feature type="transmembrane region" description="Helical" evidence="8">
    <location>
        <begin position="161"/>
        <end position="179"/>
    </location>
</feature>
<dbReference type="RefSeq" id="WP_230867253.1">
    <property type="nucleotide sequence ID" value="NZ_CP046640.1"/>
</dbReference>
<feature type="transmembrane region" description="Helical" evidence="8">
    <location>
        <begin position="21"/>
        <end position="43"/>
    </location>
</feature>
<feature type="domain" description="ABC transmembrane type-1" evidence="10">
    <location>
        <begin position="21"/>
        <end position="303"/>
    </location>
</feature>
<dbReference type="PANTHER" id="PTHR43394:SF1">
    <property type="entry name" value="ATP-BINDING CASSETTE SUB-FAMILY B MEMBER 10, MITOCHONDRIAL"/>
    <property type="match status" value="1"/>
</dbReference>
<dbReference type="InterPro" id="IPR017871">
    <property type="entry name" value="ABC_transporter-like_CS"/>
</dbReference>
<dbReference type="GO" id="GO:0005524">
    <property type="term" value="F:ATP binding"/>
    <property type="evidence" value="ECO:0007669"/>
    <property type="project" value="UniProtKB-KW"/>
</dbReference>
<dbReference type="PANTHER" id="PTHR43394">
    <property type="entry name" value="ATP-DEPENDENT PERMEASE MDL1, MITOCHONDRIAL"/>
    <property type="match status" value="1"/>
</dbReference>
<sequence length="585" mass="66185">MKEIKKVFAFAKEYHYKLYTAVLLAVLSVFIGIIPFYLVYRIIMRYMGDLPLNFNYLLLISGLIFLSLLAKSFFFLKAMANSHEVAFDTLMGMRKKLADKLLRLPMGEIKKRGSGKLKNIFVDMIEEMELILAHMIPEGVSYIIVPLSIVVYLFFLDWRMAFLSLGNIPVSMFIFHLMMNSNKEKLESWFKAGAEMNANIVEYIGGMEVIKIFNQTTTSFKKYTESVRDYEKFTLDWYRESWTYMAGFFTILPCTMLFVIPFGALFYLQGSLSLSVYILSMLLSMSLGEPLSKLARFIESITMLTKKSQAINQILDSQELVKSEVEQIPRNSNISFKQVSFAYDEEEVLSDISFTAKENTVTALVGESGSGKSTIAKLLVRFWDVNTGKIKIGNIDIKNIPFAKLMDSISYVSQDIFLFDTSIMENIRMGRPEAVDEEVIKVARIAQCHDFIMELDKGYDTLAGDAGNKISGGQKQRISIARALLKDAPIIILDEATAFTDPENEDKIQEALNDLIKGKTLIVIAHRLSTITAANNIIVMGNGQIAAQGTHQELLDKSEIYQKMWQAHTDAMDWNINVKGGSLNA</sequence>
<dbReference type="PROSITE" id="PS00211">
    <property type="entry name" value="ABC_TRANSPORTER_1"/>
    <property type="match status" value="1"/>
</dbReference>
<dbReference type="Gene3D" id="1.20.1560.10">
    <property type="entry name" value="ABC transporter type 1, transmembrane domain"/>
    <property type="match status" value="1"/>
</dbReference>
<dbReference type="GO" id="GO:0005886">
    <property type="term" value="C:plasma membrane"/>
    <property type="evidence" value="ECO:0007669"/>
    <property type="project" value="UniProtKB-SubCell"/>
</dbReference>
<keyword evidence="3 8" id="KW-0812">Transmembrane</keyword>
<dbReference type="SUPFAM" id="SSF90123">
    <property type="entry name" value="ABC transporter transmembrane region"/>
    <property type="match status" value="1"/>
</dbReference>
<keyword evidence="4" id="KW-0547">Nucleotide-binding</keyword>
<evidence type="ECO:0000256" key="5">
    <source>
        <dbReference type="ARBA" id="ARBA00022840"/>
    </source>
</evidence>
<name>A0A8A7KL89_9FIRM</name>
<evidence type="ECO:0000313" key="11">
    <source>
        <dbReference type="EMBL" id="QTL98854.1"/>
    </source>
</evidence>
<dbReference type="GO" id="GO:0015421">
    <property type="term" value="F:ABC-type oligopeptide transporter activity"/>
    <property type="evidence" value="ECO:0007669"/>
    <property type="project" value="TreeGrafter"/>
</dbReference>
<feature type="transmembrane region" description="Helical" evidence="8">
    <location>
        <begin position="55"/>
        <end position="76"/>
    </location>
</feature>
<feature type="domain" description="ABC transporter" evidence="9">
    <location>
        <begin position="334"/>
        <end position="567"/>
    </location>
</feature>
<dbReference type="InterPro" id="IPR036640">
    <property type="entry name" value="ABC1_TM_sf"/>
</dbReference>
<organism evidence="11 12">
    <name type="scientific">Iocasia fonsfrigidae</name>
    <dbReference type="NCBI Taxonomy" id="2682810"/>
    <lineage>
        <taxon>Bacteria</taxon>
        <taxon>Bacillati</taxon>
        <taxon>Bacillota</taxon>
        <taxon>Clostridia</taxon>
        <taxon>Halanaerobiales</taxon>
        <taxon>Halanaerobiaceae</taxon>
        <taxon>Iocasia</taxon>
    </lineage>
</organism>
<dbReference type="Gene3D" id="3.40.50.300">
    <property type="entry name" value="P-loop containing nucleotide triphosphate hydrolases"/>
    <property type="match status" value="1"/>
</dbReference>
<dbReference type="FunFam" id="3.40.50.300:FF:000287">
    <property type="entry name" value="Multidrug ABC transporter ATP-binding protein"/>
    <property type="match status" value="1"/>
</dbReference>
<protein>
    <submittedName>
        <fullName evidence="11">ATP-binding cassette domain-containing protein</fullName>
    </submittedName>
</protein>
<dbReference type="InterPro" id="IPR027417">
    <property type="entry name" value="P-loop_NTPase"/>
</dbReference>
<dbReference type="PROSITE" id="PS50893">
    <property type="entry name" value="ABC_TRANSPORTER_2"/>
    <property type="match status" value="1"/>
</dbReference>
<evidence type="ECO:0000256" key="4">
    <source>
        <dbReference type="ARBA" id="ARBA00022741"/>
    </source>
</evidence>
<keyword evidence="6 8" id="KW-1133">Transmembrane helix</keyword>
<evidence type="ECO:0000259" key="10">
    <source>
        <dbReference type="PROSITE" id="PS50929"/>
    </source>
</evidence>
<keyword evidence="12" id="KW-1185">Reference proteome</keyword>
<dbReference type="Pfam" id="PF00005">
    <property type="entry name" value="ABC_tran"/>
    <property type="match status" value="1"/>
</dbReference>
<keyword evidence="5 11" id="KW-0067">ATP-binding</keyword>
<dbReference type="GO" id="GO:0016887">
    <property type="term" value="F:ATP hydrolysis activity"/>
    <property type="evidence" value="ECO:0007669"/>
    <property type="project" value="InterPro"/>
</dbReference>
<dbReference type="InterPro" id="IPR003439">
    <property type="entry name" value="ABC_transporter-like_ATP-bd"/>
</dbReference>